<accession>A0ACB9LK28</accession>
<sequence length="357" mass="40019">MGRHSSCCHRQKLRKGLWSPEEDQKLARHITLYGHGCWSSVPKLAGLMRCGKSCRLRWINYLRPDLKRGTFSQQEEDLIIEFHSILGNRWSQIASQLPGRTDNEIKNLWNSSIKKKLIQRGIDPKTHKPLPRANIESNTITPVFSSSSDVTEKYSPTGFLSSTVNSSSSTPHQCTNIPTDPSPTRNLFPRQGNGTGSETAKLPRIFPFQEVNYGPTGTILFPPDSISGPWFPHQGYNPFSPSTSASEKWFFTTGTTGQRDARLHNHSTPESEDVKWSDYLNIPYLGQNHQEKQPTLPHNHGVASETKFIPSTYVSSFSFSSAEDVDVDGNNHELTPTQAADIYCKDIRRLAAAYGNS</sequence>
<evidence type="ECO:0000313" key="1">
    <source>
        <dbReference type="EMBL" id="KAI4311044.1"/>
    </source>
</evidence>
<dbReference type="Proteomes" id="UP001057402">
    <property type="component" value="Chromosome 11"/>
</dbReference>
<reference evidence="2" key="1">
    <citation type="journal article" date="2023" name="Front. Plant Sci.">
        <title>Chromosomal-level genome assembly of Melastoma candidum provides insights into trichome evolution.</title>
        <authorList>
            <person name="Zhong Y."/>
            <person name="Wu W."/>
            <person name="Sun C."/>
            <person name="Zou P."/>
            <person name="Liu Y."/>
            <person name="Dai S."/>
            <person name="Zhou R."/>
        </authorList>
    </citation>
    <scope>NUCLEOTIDE SEQUENCE [LARGE SCALE GENOMIC DNA]</scope>
</reference>
<proteinExistence type="predicted"/>
<comment type="caution">
    <text evidence="1">The sequence shown here is derived from an EMBL/GenBank/DDBJ whole genome shotgun (WGS) entry which is preliminary data.</text>
</comment>
<organism evidence="1 2">
    <name type="scientific">Melastoma candidum</name>
    <dbReference type="NCBI Taxonomy" id="119954"/>
    <lineage>
        <taxon>Eukaryota</taxon>
        <taxon>Viridiplantae</taxon>
        <taxon>Streptophyta</taxon>
        <taxon>Embryophyta</taxon>
        <taxon>Tracheophyta</taxon>
        <taxon>Spermatophyta</taxon>
        <taxon>Magnoliopsida</taxon>
        <taxon>eudicotyledons</taxon>
        <taxon>Gunneridae</taxon>
        <taxon>Pentapetalae</taxon>
        <taxon>rosids</taxon>
        <taxon>malvids</taxon>
        <taxon>Myrtales</taxon>
        <taxon>Melastomataceae</taxon>
        <taxon>Melastomatoideae</taxon>
        <taxon>Melastomateae</taxon>
        <taxon>Melastoma</taxon>
    </lineage>
</organism>
<dbReference type="EMBL" id="CM042890">
    <property type="protein sequence ID" value="KAI4311044.1"/>
    <property type="molecule type" value="Genomic_DNA"/>
</dbReference>
<gene>
    <name evidence="1" type="ORF">MLD38_035980</name>
</gene>
<evidence type="ECO:0000313" key="2">
    <source>
        <dbReference type="Proteomes" id="UP001057402"/>
    </source>
</evidence>
<keyword evidence="2" id="KW-1185">Reference proteome</keyword>
<name>A0ACB9LK28_9MYRT</name>
<protein>
    <submittedName>
        <fullName evidence="1">Uncharacterized protein</fullName>
    </submittedName>
</protein>